<dbReference type="InterPro" id="IPR051923">
    <property type="entry name" value="Glycosyl_Hydrolase_39"/>
</dbReference>
<dbReference type="PANTHER" id="PTHR12631:SF10">
    <property type="entry name" value="BETA-XYLOSIDASE-LIKE PROTEIN-RELATED"/>
    <property type="match status" value="1"/>
</dbReference>
<dbReference type="GO" id="GO:0000272">
    <property type="term" value="P:polysaccharide catabolic process"/>
    <property type="evidence" value="ECO:0007669"/>
    <property type="project" value="InterPro"/>
</dbReference>
<keyword evidence="2 3" id="KW-0326">Glycosidase</keyword>
<name>A0A544VS19_9MYCO</name>
<feature type="compositionally biased region" description="Low complexity" evidence="4">
    <location>
        <begin position="567"/>
        <end position="584"/>
    </location>
</feature>
<evidence type="ECO:0000313" key="7">
    <source>
        <dbReference type="Proteomes" id="UP000315759"/>
    </source>
</evidence>
<feature type="domain" description="Glycoside hydrolase family 5" evidence="5">
    <location>
        <begin position="84"/>
        <end position="333"/>
    </location>
</feature>
<dbReference type="PANTHER" id="PTHR12631">
    <property type="entry name" value="ALPHA-L-IDURONIDASE"/>
    <property type="match status" value="1"/>
</dbReference>
<sequence length="644" mass="67543">MARSSSDTGAKMTGSVGVWSRRVATRGIIAAVPTAMVLAYSGNMSMSMPPRSASYSYVETAEIVDSPSTVGVADSNLYGMTDDEIATELDRLQSLGITNIRVFVPWGLVEYADDTYNWSYIDGIMDAAEERDMGVMMEVNATPTWAASDPDSANVPAGSASPDVEKFTDFMGTLATRYGDTVSVYEIWNEPNYVSFSNPIDPAAYAELLKSVYPVLKEIDPTATVVAGALGTVQDSAVTMSAVTFVQQMLDAGAGDYFDAISVHPYQDTLLFSDGYSCNCGGQLTPLQEIDAIVALIGSDKTVWITEYGVSTVNGEDDEAKQAQYIQDLLDYWQTYSQAGPVFIYTGSDTATGSTDPEANYGLFYENGDPKDAAEMLAAWIAEHTIVTTPTDPETSQPTLQEAIQAIANAIGGTIRQAVQNVSAFAQAIVTAIANVVTNLTKTLSSIGGAAAVATASTTTSSTTAAEATTSDQQVGSTTSSTANDAVRTATAITTDTVTSSSEVAKATIDSSNEATLATPDTVTPEPADGEETRTETSTQGLDSDTNTTPDDESPSPAAPSEEKASETASTASSASTDDQPSVRPARDPVRRRPHSGPANPATDEPDAAKSTQPKTNVATLVKERHVASDTSSSSSDNASSDDE</sequence>
<keyword evidence="1 3" id="KW-0378">Hydrolase</keyword>
<evidence type="ECO:0000256" key="2">
    <source>
        <dbReference type="ARBA" id="ARBA00023295"/>
    </source>
</evidence>
<dbReference type="Proteomes" id="UP000315759">
    <property type="component" value="Unassembled WGS sequence"/>
</dbReference>
<dbReference type="EMBL" id="VIFX01000060">
    <property type="protein sequence ID" value="TQR82780.1"/>
    <property type="molecule type" value="Genomic_DNA"/>
</dbReference>
<evidence type="ECO:0000259" key="5">
    <source>
        <dbReference type="Pfam" id="PF00150"/>
    </source>
</evidence>
<feature type="compositionally biased region" description="Polar residues" evidence="4">
    <location>
        <begin position="610"/>
        <end position="619"/>
    </location>
</feature>
<dbReference type="InterPro" id="IPR001547">
    <property type="entry name" value="Glyco_hydro_5"/>
</dbReference>
<feature type="compositionally biased region" description="Polar residues" evidence="4">
    <location>
        <begin position="509"/>
        <end position="522"/>
    </location>
</feature>
<dbReference type="Pfam" id="PF00150">
    <property type="entry name" value="Cellulase"/>
    <property type="match status" value="1"/>
</dbReference>
<accession>A0A544VS19</accession>
<gene>
    <name evidence="6" type="ORF">D8S82_30450</name>
</gene>
<dbReference type="Gene3D" id="3.20.20.80">
    <property type="entry name" value="Glycosidases"/>
    <property type="match status" value="1"/>
</dbReference>
<dbReference type="AlphaFoldDB" id="A0A544VS19"/>
<dbReference type="GO" id="GO:0004553">
    <property type="term" value="F:hydrolase activity, hydrolyzing O-glycosyl compounds"/>
    <property type="evidence" value="ECO:0007669"/>
    <property type="project" value="InterPro"/>
</dbReference>
<protein>
    <submittedName>
        <fullName evidence="6">Cellulase family glycosylhydrolase</fullName>
    </submittedName>
</protein>
<feature type="compositionally biased region" description="Polar residues" evidence="4">
    <location>
        <begin position="472"/>
        <end position="484"/>
    </location>
</feature>
<proteinExistence type="inferred from homology"/>
<feature type="compositionally biased region" description="Low complexity" evidence="4">
    <location>
        <begin position="457"/>
        <end position="471"/>
    </location>
</feature>
<keyword evidence="7" id="KW-1185">Reference proteome</keyword>
<dbReference type="SUPFAM" id="SSF51445">
    <property type="entry name" value="(Trans)glycosidases"/>
    <property type="match status" value="1"/>
</dbReference>
<feature type="compositionally biased region" description="Low complexity" evidence="4">
    <location>
        <begin position="629"/>
        <end position="644"/>
    </location>
</feature>
<feature type="region of interest" description="Disordered" evidence="4">
    <location>
        <begin position="457"/>
        <end position="484"/>
    </location>
</feature>
<comment type="caution">
    <text evidence="6">The sequence shown here is derived from an EMBL/GenBank/DDBJ whole genome shotgun (WGS) entry which is preliminary data.</text>
</comment>
<evidence type="ECO:0000256" key="3">
    <source>
        <dbReference type="RuleBase" id="RU361153"/>
    </source>
</evidence>
<feature type="region of interest" description="Disordered" evidence="4">
    <location>
        <begin position="496"/>
        <end position="644"/>
    </location>
</feature>
<reference evidence="6 7" key="1">
    <citation type="submission" date="2018-10" db="EMBL/GenBank/DDBJ databases">
        <title>Draft genome of Mycobacterium hodleri strain B.</title>
        <authorList>
            <person name="Amande T.J."/>
            <person name="Mcgenity T.J."/>
        </authorList>
    </citation>
    <scope>NUCLEOTIDE SEQUENCE [LARGE SCALE GENOMIC DNA]</scope>
    <source>
        <strain evidence="6 7">B</strain>
    </source>
</reference>
<evidence type="ECO:0000313" key="6">
    <source>
        <dbReference type="EMBL" id="TQR82780.1"/>
    </source>
</evidence>
<organism evidence="6 7">
    <name type="scientific">Mycolicibacterium hodleri</name>
    <dbReference type="NCBI Taxonomy" id="49897"/>
    <lineage>
        <taxon>Bacteria</taxon>
        <taxon>Bacillati</taxon>
        <taxon>Actinomycetota</taxon>
        <taxon>Actinomycetes</taxon>
        <taxon>Mycobacteriales</taxon>
        <taxon>Mycobacteriaceae</taxon>
        <taxon>Mycolicibacterium</taxon>
    </lineage>
</organism>
<dbReference type="InterPro" id="IPR017853">
    <property type="entry name" value="GH"/>
</dbReference>
<feature type="compositionally biased region" description="Polar residues" evidence="4">
    <location>
        <begin position="536"/>
        <end position="548"/>
    </location>
</feature>
<evidence type="ECO:0000256" key="1">
    <source>
        <dbReference type="ARBA" id="ARBA00022801"/>
    </source>
</evidence>
<evidence type="ECO:0000256" key="4">
    <source>
        <dbReference type="SAM" id="MobiDB-lite"/>
    </source>
</evidence>
<comment type="similarity">
    <text evidence="3">Belongs to the glycosyl hydrolase 5 (cellulase A) family.</text>
</comment>